<evidence type="ECO:0000256" key="1">
    <source>
        <dbReference type="SAM" id="Phobius"/>
    </source>
</evidence>
<dbReference type="PIRSF" id="PIRSF021697">
    <property type="entry name" value="UCP021697"/>
    <property type="match status" value="1"/>
</dbReference>
<keyword evidence="1" id="KW-1133">Transmembrane helix</keyword>
<name>A0A1I2FTH6_9MICO</name>
<dbReference type="STRING" id="285351.SAMN04488035_1487"/>
<dbReference type="InterPro" id="IPR051791">
    <property type="entry name" value="Pra-immunoreactive"/>
</dbReference>
<dbReference type="AlphaFoldDB" id="A0A1I2FTH6"/>
<dbReference type="EMBL" id="FONZ01000002">
    <property type="protein sequence ID" value="SFF08118.1"/>
    <property type="molecule type" value="Genomic_DNA"/>
</dbReference>
<reference evidence="3" key="1">
    <citation type="submission" date="2016-10" db="EMBL/GenBank/DDBJ databases">
        <authorList>
            <person name="Varghese N."/>
            <person name="Submissions S."/>
        </authorList>
    </citation>
    <scope>NUCLEOTIDE SEQUENCE [LARGE SCALE GENOMIC DNA]</scope>
    <source>
        <strain evidence="3">DSM 19083</strain>
    </source>
</reference>
<dbReference type="OrthoDB" id="5187110at2"/>
<dbReference type="InterPro" id="IPR016795">
    <property type="entry name" value="UCP021697"/>
</dbReference>
<dbReference type="PANTHER" id="PTHR36115">
    <property type="entry name" value="PROLINE-RICH ANTIGEN HOMOLOG-RELATED"/>
    <property type="match status" value="1"/>
</dbReference>
<gene>
    <name evidence="2" type="ORF">SAMN04488035_1487</name>
</gene>
<proteinExistence type="predicted"/>
<organism evidence="2 3">
    <name type="scientific">Flavimobilis marinus</name>
    <dbReference type="NCBI Taxonomy" id="285351"/>
    <lineage>
        <taxon>Bacteria</taxon>
        <taxon>Bacillati</taxon>
        <taxon>Actinomycetota</taxon>
        <taxon>Actinomycetes</taxon>
        <taxon>Micrococcales</taxon>
        <taxon>Jonesiaceae</taxon>
        <taxon>Flavimobilis</taxon>
    </lineage>
</organism>
<protein>
    <submittedName>
        <fullName evidence="2">RDD family protein</fullName>
    </submittedName>
</protein>
<evidence type="ECO:0000313" key="2">
    <source>
        <dbReference type="EMBL" id="SFF08118.1"/>
    </source>
</evidence>
<evidence type="ECO:0000313" key="3">
    <source>
        <dbReference type="Proteomes" id="UP000198520"/>
    </source>
</evidence>
<dbReference type="Proteomes" id="UP000198520">
    <property type="component" value="Unassembled WGS sequence"/>
</dbReference>
<accession>A0A1I2FTH6</accession>
<sequence length="141" mass="14898">MALRRDLGSWLDGGKRPGPGRLGLPAAGPGSLAPLGRRVVGILIDWFASLGASYALFDGDQWATLAIFGLENLLLVGTLGYTLGHRVAGLRVVRADGRTYVGLLSGFVRALLLCLVIPPVVWDSDGRGLHDKGAGTIIVRR</sequence>
<keyword evidence="3" id="KW-1185">Reference proteome</keyword>
<dbReference type="PANTHER" id="PTHR36115:SF6">
    <property type="entry name" value="PROLINE-RICH ANTIGEN HOMOLOG"/>
    <property type="match status" value="1"/>
</dbReference>
<dbReference type="RefSeq" id="WP_093376710.1">
    <property type="nucleotide sequence ID" value="NZ_BNAN01000002.1"/>
</dbReference>
<feature type="transmembrane region" description="Helical" evidence="1">
    <location>
        <begin position="100"/>
        <end position="122"/>
    </location>
</feature>
<feature type="transmembrane region" description="Helical" evidence="1">
    <location>
        <begin position="63"/>
        <end position="88"/>
    </location>
</feature>
<keyword evidence="1" id="KW-0812">Transmembrane</keyword>
<keyword evidence="1" id="KW-0472">Membrane</keyword>